<name>A0A0V1B798_TRISP</name>
<reference evidence="2 3" key="1">
    <citation type="submission" date="2015-01" db="EMBL/GenBank/DDBJ databases">
        <title>Evolution of Trichinella species and genotypes.</title>
        <authorList>
            <person name="Korhonen P.K."/>
            <person name="Edoardo P."/>
            <person name="Giuseppe L.R."/>
            <person name="Gasser R.B."/>
        </authorList>
    </citation>
    <scope>NUCLEOTIDE SEQUENCE [LARGE SCALE GENOMIC DNA]</scope>
    <source>
        <strain evidence="2">ISS3</strain>
    </source>
</reference>
<protein>
    <submittedName>
        <fullName evidence="2">Uncharacterized protein</fullName>
    </submittedName>
</protein>
<keyword evidence="1" id="KW-1133">Transmembrane helix</keyword>
<dbReference type="EMBL" id="JYDH01000091">
    <property type="protein sequence ID" value="KRY32859.1"/>
    <property type="molecule type" value="Genomic_DNA"/>
</dbReference>
<dbReference type="Proteomes" id="UP000054776">
    <property type="component" value="Unassembled WGS sequence"/>
</dbReference>
<keyword evidence="1" id="KW-0812">Transmembrane</keyword>
<accession>A0A0V1B798</accession>
<keyword evidence="1" id="KW-0472">Membrane</keyword>
<evidence type="ECO:0000313" key="3">
    <source>
        <dbReference type="Proteomes" id="UP000054776"/>
    </source>
</evidence>
<dbReference type="InParanoid" id="A0A0V1B798"/>
<proteinExistence type="predicted"/>
<comment type="caution">
    <text evidence="2">The sequence shown here is derived from an EMBL/GenBank/DDBJ whole genome shotgun (WGS) entry which is preliminary data.</text>
</comment>
<gene>
    <name evidence="2" type="ORF">T01_12249</name>
</gene>
<evidence type="ECO:0000256" key="1">
    <source>
        <dbReference type="SAM" id="Phobius"/>
    </source>
</evidence>
<sequence length="76" mass="8820">MAVNCTRERSVDLPHNFFKNYSSKKNLKILFLNCFALVALLFANQFITKKGRPRNKIEKKCKAKVLCMPTELTRAK</sequence>
<organism evidence="2 3">
    <name type="scientific">Trichinella spiralis</name>
    <name type="common">Trichina worm</name>
    <dbReference type="NCBI Taxonomy" id="6334"/>
    <lineage>
        <taxon>Eukaryota</taxon>
        <taxon>Metazoa</taxon>
        <taxon>Ecdysozoa</taxon>
        <taxon>Nematoda</taxon>
        <taxon>Enoplea</taxon>
        <taxon>Dorylaimia</taxon>
        <taxon>Trichinellida</taxon>
        <taxon>Trichinellidae</taxon>
        <taxon>Trichinella</taxon>
    </lineage>
</organism>
<feature type="transmembrane region" description="Helical" evidence="1">
    <location>
        <begin position="29"/>
        <end position="47"/>
    </location>
</feature>
<keyword evidence="3" id="KW-1185">Reference proteome</keyword>
<evidence type="ECO:0000313" key="2">
    <source>
        <dbReference type="EMBL" id="KRY32859.1"/>
    </source>
</evidence>
<dbReference type="AlphaFoldDB" id="A0A0V1B798"/>